<dbReference type="GO" id="GO:0016780">
    <property type="term" value="F:phosphotransferase activity, for other substituted phosphate groups"/>
    <property type="evidence" value="ECO:0007669"/>
    <property type="project" value="TreeGrafter"/>
</dbReference>
<keyword evidence="4" id="KW-1003">Cell membrane</keyword>
<feature type="transmembrane region" description="Helical" evidence="9">
    <location>
        <begin position="12"/>
        <end position="33"/>
    </location>
</feature>
<sequence length="455" mass="51198">MFHQFWNSFGLLLIDSVILLAGLLLGDLLLFYLQGIHISIQYSVLVIPAWYVGALITGQVPGWGLGAIEEFRRIELLLLVIFAAAGFSAFMLRGMPSRISLLTAYATSAALLPFGRILCRQLLRRLKIWGCPAVIYGDQEIIARILNVLHEEATIGYNPCGVFTDDVVEGGINGVPVLGTLNGATNKASVAIASIAHLRNHDLVGFIDHTLAGYHKVVLLPDISEGVFSWVVPRDFNGMIGLEVSRNLLVPFAAFIKRLYETGLVLLFLPLWLPLIIVLALLVFVSDRRNPFYAQERVGRKGRLFKAIKLRTMVPDADQALQNVLAADEAKRNEWETFYKLKTDPRITRIGRLLRRFSLDELPQFLNVLSGEMALVGPRPLPVYHQDGLSEKSRLIRSKVRPGMTGQWQVSGRSDCNVEEMEQWDNFYVRNWSVWMDIYIMARTLRVVLFSQGAY</sequence>
<evidence type="ECO:0000256" key="6">
    <source>
        <dbReference type="ARBA" id="ARBA00022692"/>
    </source>
</evidence>
<evidence type="ECO:0000256" key="8">
    <source>
        <dbReference type="ARBA" id="ARBA00023136"/>
    </source>
</evidence>
<dbReference type="PANTHER" id="PTHR30576">
    <property type="entry name" value="COLANIC BIOSYNTHESIS UDP-GLUCOSE LIPID CARRIER TRANSFERASE"/>
    <property type="match status" value="1"/>
</dbReference>
<evidence type="ECO:0000313" key="12">
    <source>
        <dbReference type="Proteomes" id="UP000346198"/>
    </source>
</evidence>
<dbReference type="PANTHER" id="PTHR30576:SF4">
    <property type="entry name" value="UNDECAPRENYL-PHOSPHATE GALACTOSE PHOSPHOTRANSFERASE"/>
    <property type="match status" value="1"/>
</dbReference>
<dbReference type="NCBIfam" id="TIGR03025">
    <property type="entry name" value="EPS_sugtrans"/>
    <property type="match status" value="1"/>
</dbReference>
<reference evidence="11 12" key="1">
    <citation type="submission" date="2019-04" db="EMBL/GenBank/DDBJ databases">
        <authorList>
            <person name="Van Vliet M D."/>
        </authorList>
    </citation>
    <scope>NUCLEOTIDE SEQUENCE [LARGE SCALE GENOMIC DNA]</scope>
    <source>
        <strain evidence="11 12">F21</strain>
    </source>
</reference>
<feature type="transmembrane region" description="Helical" evidence="9">
    <location>
        <begin position="99"/>
        <end position="119"/>
    </location>
</feature>
<keyword evidence="6 9" id="KW-0812">Transmembrane</keyword>
<dbReference type="AlphaFoldDB" id="A0A6C2UGF1"/>
<evidence type="ECO:0000256" key="2">
    <source>
        <dbReference type="ARBA" id="ARBA00004236"/>
    </source>
</evidence>
<organism evidence="11 12">
    <name type="scientific">Pontiella sulfatireligans</name>
    <dbReference type="NCBI Taxonomy" id="2750658"/>
    <lineage>
        <taxon>Bacteria</taxon>
        <taxon>Pseudomonadati</taxon>
        <taxon>Kiritimatiellota</taxon>
        <taxon>Kiritimatiellia</taxon>
        <taxon>Kiritimatiellales</taxon>
        <taxon>Pontiellaceae</taxon>
        <taxon>Pontiella</taxon>
    </lineage>
</organism>
<proteinExistence type="inferred from homology"/>
<evidence type="ECO:0000256" key="3">
    <source>
        <dbReference type="ARBA" id="ARBA00006464"/>
    </source>
</evidence>
<dbReference type="InterPro" id="IPR017475">
    <property type="entry name" value="EPS_sugar_tfrase"/>
</dbReference>
<feature type="transmembrane region" description="Helical" evidence="9">
    <location>
        <begin position="264"/>
        <end position="285"/>
    </location>
</feature>
<evidence type="ECO:0000256" key="4">
    <source>
        <dbReference type="ARBA" id="ARBA00022475"/>
    </source>
</evidence>
<feature type="transmembrane region" description="Helical" evidence="9">
    <location>
        <begin position="39"/>
        <end position="64"/>
    </location>
</feature>
<comment type="subcellular location">
    <subcellularLocation>
        <location evidence="2">Cell membrane</location>
    </subcellularLocation>
    <subcellularLocation>
        <location evidence="1">Membrane</location>
        <topology evidence="1">Multi-pass membrane protein</topology>
    </subcellularLocation>
</comment>
<dbReference type="Pfam" id="PF02397">
    <property type="entry name" value="Bac_transf"/>
    <property type="match status" value="1"/>
</dbReference>
<accession>A0A6C2UGF1</accession>
<feature type="domain" description="Bacterial sugar transferase" evidence="10">
    <location>
        <begin position="257"/>
        <end position="449"/>
    </location>
</feature>
<gene>
    <name evidence="11" type="primary">wcaJ</name>
    <name evidence="11" type="ORF">SCARR_00338</name>
</gene>
<evidence type="ECO:0000256" key="9">
    <source>
        <dbReference type="SAM" id="Phobius"/>
    </source>
</evidence>
<keyword evidence="5 11" id="KW-0808">Transferase</keyword>
<keyword evidence="12" id="KW-1185">Reference proteome</keyword>
<dbReference type="Proteomes" id="UP000346198">
    <property type="component" value="Unassembled WGS sequence"/>
</dbReference>
<comment type="similarity">
    <text evidence="3">Belongs to the bacterial sugar transferase family.</text>
</comment>
<evidence type="ECO:0000259" key="10">
    <source>
        <dbReference type="Pfam" id="PF02397"/>
    </source>
</evidence>
<evidence type="ECO:0000256" key="7">
    <source>
        <dbReference type="ARBA" id="ARBA00022989"/>
    </source>
</evidence>
<evidence type="ECO:0000256" key="5">
    <source>
        <dbReference type="ARBA" id="ARBA00022679"/>
    </source>
</evidence>
<keyword evidence="7 9" id="KW-1133">Transmembrane helix</keyword>
<keyword evidence="8 9" id="KW-0472">Membrane</keyword>
<name>A0A6C2UGF1_9BACT</name>
<feature type="transmembrane region" description="Helical" evidence="9">
    <location>
        <begin position="76"/>
        <end position="93"/>
    </location>
</feature>
<evidence type="ECO:0000313" key="11">
    <source>
        <dbReference type="EMBL" id="VGO18286.1"/>
    </source>
</evidence>
<dbReference type="InterPro" id="IPR003362">
    <property type="entry name" value="Bact_transf"/>
</dbReference>
<dbReference type="GO" id="GO:0005886">
    <property type="term" value="C:plasma membrane"/>
    <property type="evidence" value="ECO:0007669"/>
    <property type="project" value="UniProtKB-SubCell"/>
</dbReference>
<dbReference type="EMBL" id="CAAHFH010000001">
    <property type="protein sequence ID" value="VGO18286.1"/>
    <property type="molecule type" value="Genomic_DNA"/>
</dbReference>
<evidence type="ECO:0000256" key="1">
    <source>
        <dbReference type="ARBA" id="ARBA00004141"/>
    </source>
</evidence>
<protein>
    <submittedName>
        <fullName evidence="11">UDP-glucose:undecaprenyl-phosphate glucose-1-phosphate transferase</fullName>
    </submittedName>
</protein>